<dbReference type="InterPro" id="IPR036661">
    <property type="entry name" value="Luciferase-like_sf"/>
</dbReference>
<name>A0A561UC99_9ACTN</name>
<evidence type="ECO:0000256" key="1">
    <source>
        <dbReference type="ARBA" id="ARBA00007789"/>
    </source>
</evidence>
<comment type="similarity">
    <text evidence="1">To bacterial alkanal monooxygenase alpha and beta chains.</text>
</comment>
<protein>
    <submittedName>
        <fullName evidence="4">Luciferase family oxidoreductase group 1</fullName>
    </submittedName>
</protein>
<proteinExistence type="predicted"/>
<dbReference type="GO" id="GO:0016705">
    <property type="term" value="F:oxidoreductase activity, acting on paired donors, with incorporation or reduction of molecular oxygen"/>
    <property type="evidence" value="ECO:0007669"/>
    <property type="project" value="InterPro"/>
</dbReference>
<evidence type="ECO:0000259" key="3">
    <source>
        <dbReference type="Pfam" id="PF00296"/>
    </source>
</evidence>
<dbReference type="PANTHER" id="PTHR30137">
    <property type="entry name" value="LUCIFERASE-LIKE MONOOXYGENASE"/>
    <property type="match status" value="1"/>
</dbReference>
<dbReference type="NCBIfam" id="TIGR03558">
    <property type="entry name" value="oxido_grp_1"/>
    <property type="match status" value="1"/>
</dbReference>
<feature type="region of interest" description="Disordered" evidence="2">
    <location>
        <begin position="1"/>
        <end position="21"/>
    </location>
</feature>
<dbReference type="Proteomes" id="UP000317940">
    <property type="component" value="Unassembled WGS sequence"/>
</dbReference>
<dbReference type="EMBL" id="VIWT01000001">
    <property type="protein sequence ID" value="TWF96983.1"/>
    <property type="molecule type" value="Genomic_DNA"/>
</dbReference>
<comment type="caution">
    <text evidence="4">The sequence shown here is derived from an EMBL/GenBank/DDBJ whole genome shotgun (WGS) entry which is preliminary data.</text>
</comment>
<dbReference type="PANTHER" id="PTHR30137:SF6">
    <property type="entry name" value="LUCIFERASE-LIKE MONOOXYGENASE"/>
    <property type="match status" value="1"/>
</dbReference>
<dbReference type="SUPFAM" id="SSF51679">
    <property type="entry name" value="Bacterial luciferase-like"/>
    <property type="match status" value="1"/>
</dbReference>
<dbReference type="CDD" id="cd00347">
    <property type="entry name" value="Flavin_utilizing_monoxygenases"/>
    <property type="match status" value="1"/>
</dbReference>
<dbReference type="FunFam" id="3.20.20.30:FF:000002">
    <property type="entry name" value="LLM class flavin-dependent oxidoreductase"/>
    <property type="match status" value="1"/>
</dbReference>
<dbReference type="InterPro" id="IPR019949">
    <property type="entry name" value="CmoO-like"/>
</dbReference>
<gene>
    <name evidence="4" type="ORF">FHX73_11757</name>
</gene>
<dbReference type="Pfam" id="PF00296">
    <property type="entry name" value="Bac_luciferase"/>
    <property type="match status" value="1"/>
</dbReference>
<dbReference type="Gene3D" id="3.20.20.30">
    <property type="entry name" value="Luciferase-like domain"/>
    <property type="match status" value="1"/>
</dbReference>
<sequence>MPPPTRVPLSVLDTGPVERGETPGRALARTISLARQADRLGLARFWVAEHHGAPNIATSSPAVLLAAIGAATRRIRLGSGGVMLPNHPPFTVAEQFGTLDALHPGRIDLGIGRAPGTDPRTAAALRRLPVDRFPEELADLLGFLGGGFPAGHPFEEVTAVPGRRLGAGAVWLLGTNTASARTAARLGLPFAYAHHLKPGSARAAFDAYRGEFRPSAHLAEPHTMLSVQVVCADDDAQAARLCDPLELCMLRARSAPIAPYPSAEEARAHRWTAQEREWADQHQAAQAVGSPESVGQRLAELLVDTEADELMMVSMLTDTAAKLRSLLLVRQVLSRPAHEWF</sequence>
<dbReference type="OrthoDB" id="9780518at2"/>
<keyword evidence="5" id="KW-1185">Reference proteome</keyword>
<dbReference type="RefSeq" id="WP_145903266.1">
    <property type="nucleotide sequence ID" value="NZ_BAAAMZ010000034.1"/>
</dbReference>
<evidence type="ECO:0000313" key="5">
    <source>
        <dbReference type="Proteomes" id="UP000317940"/>
    </source>
</evidence>
<dbReference type="InterPro" id="IPR050766">
    <property type="entry name" value="Bact_Lucif_Oxidored"/>
</dbReference>
<accession>A0A561UC99</accession>
<organism evidence="4 5">
    <name type="scientific">Kitasatospora viridis</name>
    <dbReference type="NCBI Taxonomy" id="281105"/>
    <lineage>
        <taxon>Bacteria</taxon>
        <taxon>Bacillati</taxon>
        <taxon>Actinomycetota</taxon>
        <taxon>Actinomycetes</taxon>
        <taxon>Kitasatosporales</taxon>
        <taxon>Streptomycetaceae</taxon>
        <taxon>Kitasatospora</taxon>
    </lineage>
</organism>
<dbReference type="AlphaFoldDB" id="A0A561UC99"/>
<feature type="domain" description="Luciferase-like" evidence="3">
    <location>
        <begin position="21"/>
        <end position="307"/>
    </location>
</feature>
<reference evidence="4 5" key="1">
    <citation type="submission" date="2019-06" db="EMBL/GenBank/DDBJ databases">
        <title>Sequencing the genomes of 1000 actinobacteria strains.</title>
        <authorList>
            <person name="Klenk H.-P."/>
        </authorList>
    </citation>
    <scope>NUCLEOTIDE SEQUENCE [LARGE SCALE GENOMIC DNA]</scope>
    <source>
        <strain evidence="4 5">DSM 44826</strain>
    </source>
</reference>
<evidence type="ECO:0000256" key="2">
    <source>
        <dbReference type="SAM" id="MobiDB-lite"/>
    </source>
</evidence>
<dbReference type="InterPro" id="IPR011251">
    <property type="entry name" value="Luciferase-like_dom"/>
</dbReference>
<dbReference type="GO" id="GO:0005829">
    <property type="term" value="C:cytosol"/>
    <property type="evidence" value="ECO:0007669"/>
    <property type="project" value="TreeGrafter"/>
</dbReference>
<evidence type="ECO:0000313" key="4">
    <source>
        <dbReference type="EMBL" id="TWF96983.1"/>
    </source>
</evidence>